<proteinExistence type="inferred from homology"/>
<evidence type="ECO:0000256" key="5">
    <source>
        <dbReference type="ARBA" id="ARBA00022475"/>
    </source>
</evidence>
<dbReference type="GO" id="GO:0015627">
    <property type="term" value="C:type II protein secretion system complex"/>
    <property type="evidence" value="ECO:0007669"/>
    <property type="project" value="InterPro"/>
</dbReference>
<reference evidence="11" key="1">
    <citation type="submission" date="2017-04" db="EMBL/GenBank/DDBJ databases">
        <title>Unexpected and diverse lifestyles within the genus Limnohabitans.</title>
        <authorList>
            <person name="Kasalicky V."/>
            <person name="Mehrshad M."/>
            <person name="Andrei S.-A."/>
            <person name="Salcher M."/>
            <person name="Kratochvilova H."/>
            <person name="Simek K."/>
            <person name="Ghai R."/>
        </authorList>
    </citation>
    <scope>NUCLEOTIDE SEQUENCE [LARGE SCALE GENOMIC DNA]</scope>
    <source>
        <strain evidence="11">II-D5</strain>
    </source>
</reference>
<dbReference type="GO" id="GO:0015628">
    <property type="term" value="P:protein secretion by the type II secretion system"/>
    <property type="evidence" value="ECO:0007669"/>
    <property type="project" value="InterPro"/>
</dbReference>
<evidence type="ECO:0000256" key="1">
    <source>
        <dbReference type="ARBA" id="ARBA00004533"/>
    </source>
</evidence>
<evidence type="ECO:0000256" key="10">
    <source>
        <dbReference type="ARBA" id="ARBA00030772"/>
    </source>
</evidence>
<keyword evidence="9" id="KW-0472">Membrane</keyword>
<evidence type="ECO:0000256" key="6">
    <source>
        <dbReference type="ARBA" id="ARBA00022519"/>
    </source>
</evidence>
<keyword evidence="6" id="KW-0997">Cell inner membrane</keyword>
<evidence type="ECO:0000256" key="9">
    <source>
        <dbReference type="ARBA" id="ARBA00023136"/>
    </source>
</evidence>
<evidence type="ECO:0000256" key="3">
    <source>
        <dbReference type="ARBA" id="ARBA00021563"/>
    </source>
</evidence>
<keyword evidence="4" id="KW-0813">Transport</keyword>
<dbReference type="EMBL" id="LFYT02000034">
    <property type="protein sequence ID" value="PVE41274.1"/>
    <property type="molecule type" value="Genomic_DNA"/>
</dbReference>
<dbReference type="OrthoDB" id="8558191at2"/>
<dbReference type="STRING" id="1293045.H663_00110"/>
<dbReference type="GO" id="GO:0005886">
    <property type="term" value="C:plasma membrane"/>
    <property type="evidence" value="ECO:0007669"/>
    <property type="project" value="UniProtKB-SubCell"/>
</dbReference>
<dbReference type="RefSeq" id="WP_053169348.1">
    <property type="nucleotide sequence ID" value="NZ_LFYT02000034.1"/>
</dbReference>
<keyword evidence="8" id="KW-0653">Protein transport</keyword>
<comment type="similarity">
    <text evidence="2">Belongs to the GSP N family.</text>
</comment>
<dbReference type="AlphaFoldDB" id="A0A2T7U9C8"/>
<evidence type="ECO:0000313" key="12">
    <source>
        <dbReference type="Proteomes" id="UP000037507"/>
    </source>
</evidence>
<keyword evidence="12" id="KW-1185">Reference proteome</keyword>
<accession>A0A2T7U9C8</accession>
<keyword evidence="7" id="KW-0812">Transmembrane</keyword>
<gene>
    <name evidence="11" type="ORF">H663_018185</name>
</gene>
<sequence>MARRTGLPPSAAPARSPWRPAVWGACLGLCLALLLWAPARWLAWGVGQASLGQIQLHQARGTVWQGSAQLVLSGGAGSRDAQALPGRLQWQISPGWMSLKLQFLADCCMQQPANARLQAGLSTLQLQLSDHTSTWPAALLSGLGAPWNTLQAAGQLQLHTEALQLNWAAGRLQLQGLAKLDALNMSSKLSTLQPMGSYRIQLRGTPEGSATPDLQLSTLQGPLQLQGQGQWVGQRLRFTGEASAQEGSEAALSNLLNIIGRRQGTRSLLSLG</sequence>
<organism evidence="11 12">
    <name type="scientific">Limnohabitans planktonicus II-D5</name>
    <dbReference type="NCBI Taxonomy" id="1293045"/>
    <lineage>
        <taxon>Bacteria</taxon>
        <taxon>Pseudomonadati</taxon>
        <taxon>Pseudomonadota</taxon>
        <taxon>Betaproteobacteria</taxon>
        <taxon>Burkholderiales</taxon>
        <taxon>Comamonadaceae</taxon>
        <taxon>Limnohabitans</taxon>
    </lineage>
</organism>
<keyword evidence="5" id="KW-1003">Cell membrane</keyword>
<evidence type="ECO:0000256" key="7">
    <source>
        <dbReference type="ARBA" id="ARBA00022692"/>
    </source>
</evidence>
<dbReference type="InterPro" id="IPR022792">
    <property type="entry name" value="T2SS_protein-GspN"/>
</dbReference>
<comment type="subcellular location">
    <subcellularLocation>
        <location evidence="1">Cell inner membrane</location>
    </subcellularLocation>
</comment>
<evidence type="ECO:0000256" key="8">
    <source>
        <dbReference type="ARBA" id="ARBA00022927"/>
    </source>
</evidence>
<comment type="caution">
    <text evidence="11">The sequence shown here is derived from an EMBL/GenBank/DDBJ whole genome shotgun (WGS) entry which is preliminary data.</text>
</comment>
<name>A0A2T7U9C8_9BURK</name>
<evidence type="ECO:0000256" key="2">
    <source>
        <dbReference type="ARBA" id="ARBA00007208"/>
    </source>
</evidence>
<evidence type="ECO:0000256" key="4">
    <source>
        <dbReference type="ARBA" id="ARBA00022448"/>
    </source>
</evidence>
<protein>
    <recommendedName>
        <fullName evidence="3">Type II secretion system protein N</fullName>
    </recommendedName>
    <alternativeName>
        <fullName evidence="10">General secretion pathway protein N</fullName>
    </alternativeName>
</protein>
<dbReference type="Pfam" id="PF01203">
    <property type="entry name" value="T2SSN"/>
    <property type="match status" value="1"/>
</dbReference>
<dbReference type="Proteomes" id="UP000037507">
    <property type="component" value="Unassembled WGS sequence"/>
</dbReference>
<evidence type="ECO:0000313" key="11">
    <source>
        <dbReference type="EMBL" id="PVE41274.1"/>
    </source>
</evidence>